<sequence>MDKKIPSPKEEAIQLKQKLIHYKAELSHSQQKLKQYERLLQIEKENTLFWRNKHSETLFSTEKEAEIEELEQEVNSLKNALTEQQMIMEQLQKKLARREPLKEEVIVEKIVEKPVEVIVEKIVEKPVEVIVEKIVEKPVEKIIEKPVERFSKLDFVCYFTYSIVNSSSEDDEMIIVGNAMLKNQTTASLHEPTICLKISPPLSGQLSGKIMEQNELAAKASEFQLQVSPSNWRYSIANWTEKVRSDGEYWLTPVKATSIPANSFLSFDSFQISIPLTKDLSSFMVEGYVYTKEWKEGIPFLNKIMINFSN</sequence>
<dbReference type="Proteomes" id="UP000809829">
    <property type="component" value="Unassembled WGS sequence"/>
</dbReference>
<comment type="caution">
    <text evidence="2">The sequence shown here is derived from an EMBL/GenBank/DDBJ whole genome shotgun (WGS) entry which is preliminary data.</text>
</comment>
<name>A0ABS2QUD0_9BACI</name>
<protein>
    <submittedName>
        <fullName evidence="2">Uncharacterized protein</fullName>
    </submittedName>
</protein>
<proteinExistence type="predicted"/>
<keyword evidence="3" id="KW-1185">Reference proteome</keyword>
<evidence type="ECO:0000256" key="1">
    <source>
        <dbReference type="SAM" id="Coils"/>
    </source>
</evidence>
<reference evidence="2 3" key="1">
    <citation type="submission" date="2021-01" db="EMBL/GenBank/DDBJ databases">
        <title>Genomic Encyclopedia of Type Strains, Phase IV (KMG-IV): sequencing the most valuable type-strain genomes for metagenomic binning, comparative biology and taxonomic classification.</title>
        <authorList>
            <person name="Goeker M."/>
        </authorList>
    </citation>
    <scope>NUCLEOTIDE SEQUENCE [LARGE SCALE GENOMIC DNA]</scope>
    <source>
        <strain evidence="2 3">DSM 104297</strain>
    </source>
</reference>
<feature type="coiled-coil region" evidence="1">
    <location>
        <begin position="19"/>
        <end position="94"/>
    </location>
</feature>
<evidence type="ECO:0000313" key="2">
    <source>
        <dbReference type="EMBL" id="MBM7702537.1"/>
    </source>
</evidence>
<gene>
    <name evidence="2" type="ORF">JOC83_001371</name>
</gene>
<dbReference type="EMBL" id="JAFBFC010000002">
    <property type="protein sequence ID" value="MBM7702537.1"/>
    <property type="molecule type" value="Genomic_DNA"/>
</dbReference>
<accession>A0ABS2QUD0</accession>
<keyword evidence="1" id="KW-0175">Coiled coil</keyword>
<evidence type="ECO:0000313" key="3">
    <source>
        <dbReference type="Proteomes" id="UP000809829"/>
    </source>
</evidence>
<organism evidence="2 3">
    <name type="scientific">Priestia iocasae</name>
    <dbReference type="NCBI Taxonomy" id="2291674"/>
    <lineage>
        <taxon>Bacteria</taxon>
        <taxon>Bacillati</taxon>
        <taxon>Bacillota</taxon>
        <taxon>Bacilli</taxon>
        <taxon>Bacillales</taxon>
        <taxon>Bacillaceae</taxon>
        <taxon>Priestia</taxon>
    </lineage>
</organism>
<dbReference type="RefSeq" id="WP_205185658.1">
    <property type="nucleotide sequence ID" value="NZ_JAFBFC010000002.1"/>
</dbReference>